<dbReference type="GO" id="GO:0004601">
    <property type="term" value="F:peroxidase activity"/>
    <property type="evidence" value="ECO:0007669"/>
    <property type="project" value="UniProtKB-KW"/>
</dbReference>
<dbReference type="EMBL" id="LGRB01000021">
    <property type="protein sequence ID" value="OCT44250.1"/>
    <property type="molecule type" value="Genomic_DNA"/>
</dbReference>
<sequence>MPFIHSSLDRTLLHYVDYKPAASPPRFQPTDDPAKDHRKDDVALVFIHGWPMSHQMYEHLMLPLCETYGIRCVAPDRRGFGKSEWNTSDSGDVTYDTFSQDSIDVIKSAKLERFFFVASSMGCGETLLAYLKMPGELQKQCGGFIWLGPSLPFPLATDANPKAPSRSLWDMILTGIREDRTGFTRAALPGVFGIPFNIGIEVPETVLQKFEGIVAQADALALERCVQIITNRDFTEDLTKLNGADVKLLVIHGDNDQSNPAEATAHLIPKLAKQAEVRIYEKAAHGMYLTHAGKVLEDILDVVFGK</sequence>
<dbReference type="Pfam" id="PF00561">
    <property type="entry name" value="Abhydrolase_1"/>
    <property type="match status" value="1"/>
</dbReference>
<gene>
    <name evidence="2" type="ORF">CLCR_00680</name>
</gene>
<dbReference type="SUPFAM" id="SSF53474">
    <property type="entry name" value="alpha/beta-Hydrolases"/>
    <property type="match status" value="1"/>
</dbReference>
<keyword evidence="2" id="KW-0560">Oxidoreductase</keyword>
<dbReference type="VEuPathDB" id="FungiDB:CLCR_00680"/>
<dbReference type="PANTHER" id="PTHR43433">
    <property type="entry name" value="HYDROLASE, ALPHA/BETA FOLD FAMILY PROTEIN"/>
    <property type="match status" value="1"/>
</dbReference>
<keyword evidence="2" id="KW-0575">Peroxidase</keyword>
<reference evidence="3" key="1">
    <citation type="submission" date="2015-07" db="EMBL/GenBank/DDBJ databases">
        <authorList>
            <person name="Teixeira M.M."/>
            <person name="Souza R.C."/>
            <person name="Almeida L.G."/>
            <person name="Vicente V.A."/>
            <person name="de Hoog S."/>
            <person name="Bocca A.L."/>
            <person name="de Almeida S.R."/>
            <person name="Vasconcelos A.T."/>
            <person name="Felipe M.S."/>
        </authorList>
    </citation>
    <scope>NUCLEOTIDE SEQUENCE [LARGE SCALE GENOMIC DNA]</scope>
    <source>
        <strain evidence="3">KSF</strain>
    </source>
</reference>
<protein>
    <submittedName>
        <fullName evidence="2">Chloride peroxidase</fullName>
    </submittedName>
</protein>
<dbReference type="InterPro" id="IPR000073">
    <property type="entry name" value="AB_hydrolase_1"/>
</dbReference>
<dbReference type="Proteomes" id="UP000094526">
    <property type="component" value="Unassembled WGS sequence"/>
</dbReference>
<name>A0A1C1C6W1_9EURO</name>
<evidence type="ECO:0000313" key="2">
    <source>
        <dbReference type="EMBL" id="OCT44250.1"/>
    </source>
</evidence>
<dbReference type="eggNOG" id="ENOG502SNKK">
    <property type="taxonomic scope" value="Eukaryota"/>
</dbReference>
<feature type="domain" description="AB hydrolase-1" evidence="1">
    <location>
        <begin position="43"/>
        <end position="291"/>
    </location>
</feature>
<proteinExistence type="predicted"/>
<dbReference type="InterPro" id="IPR029058">
    <property type="entry name" value="AB_hydrolase_fold"/>
</dbReference>
<evidence type="ECO:0000313" key="3">
    <source>
        <dbReference type="Proteomes" id="UP000094526"/>
    </source>
</evidence>
<dbReference type="InterPro" id="IPR050471">
    <property type="entry name" value="AB_hydrolase"/>
</dbReference>
<dbReference type="PANTHER" id="PTHR43433:SF5">
    <property type="entry name" value="AB HYDROLASE-1 DOMAIN-CONTAINING PROTEIN"/>
    <property type="match status" value="1"/>
</dbReference>
<accession>A0A1C1C6W1</accession>
<keyword evidence="3" id="KW-1185">Reference proteome</keyword>
<dbReference type="OrthoDB" id="408373at2759"/>
<dbReference type="AlphaFoldDB" id="A0A1C1C6W1"/>
<comment type="caution">
    <text evidence="2">The sequence shown here is derived from an EMBL/GenBank/DDBJ whole genome shotgun (WGS) entry which is preliminary data.</text>
</comment>
<dbReference type="Gene3D" id="3.40.50.1820">
    <property type="entry name" value="alpha/beta hydrolase"/>
    <property type="match status" value="1"/>
</dbReference>
<organism evidence="2 3">
    <name type="scientific">Cladophialophora carrionii</name>
    <dbReference type="NCBI Taxonomy" id="86049"/>
    <lineage>
        <taxon>Eukaryota</taxon>
        <taxon>Fungi</taxon>
        <taxon>Dikarya</taxon>
        <taxon>Ascomycota</taxon>
        <taxon>Pezizomycotina</taxon>
        <taxon>Eurotiomycetes</taxon>
        <taxon>Chaetothyriomycetidae</taxon>
        <taxon>Chaetothyriales</taxon>
        <taxon>Herpotrichiellaceae</taxon>
        <taxon>Cladophialophora</taxon>
    </lineage>
</organism>
<dbReference type="VEuPathDB" id="FungiDB:G647_01172"/>
<evidence type="ECO:0000259" key="1">
    <source>
        <dbReference type="Pfam" id="PF00561"/>
    </source>
</evidence>